<dbReference type="OrthoDB" id="649282at2"/>
<dbReference type="InterPro" id="IPR050624">
    <property type="entry name" value="HTH-type_Tx_Regulator"/>
</dbReference>
<reference evidence="4 5" key="2">
    <citation type="submission" date="2018-07" db="EMBL/GenBank/DDBJ databases">
        <title>Pontibacter sp. 2b14 genomic sequence and assembly.</title>
        <authorList>
            <person name="Du Z.-J."/>
        </authorList>
    </citation>
    <scope>NUCLEOTIDE SEQUENCE [LARGE SCALE GENOMIC DNA]</scope>
    <source>
        <strain evidence="4 5">2b14</strain>
    </source>
</reference>
<dbReference type="PRINTS" id="PR00455">
    <property type="entry name" value="HTHTETR"/>
</dbReference>
<dbReference type="RefSeq" id="WP_112304000.1">
    <property type="nucleotide sequence ID" value="NZ_QMDV01000001.1"/>
</dbReference>
<evidence type="ECO:0000256" key="1">
    <source>
        <dbReference type="ARBA" id="ARBA00023125"/>
    </source>
</evidence>
<dbReference type="InterPro" id="IPR001647">
    <property type="entry name" value="HTH_TetR"/>
</dbReference>
<protein>
    <submittedName>
        <fullName evidence="4">TetR/AcrR family transcriptional regulator</fullName>
    </submittedName>
</protein>
<dbReference type="PANTHER" id="PTHR43479">
    <property type="entry name" value="ACREF/ENVCD OPERON REPRESSOR-RELATED"/>
    <property type="match status" value="1"/>
</dbReference>
<dbReference type="Pfam" id="PF00440">
    <property type="entry name" value="TetR_N"/>
    <property type="match status" value="1"/>
</dbReference>
<proteinExistence type="predicted"/>
<dbReference type="Gene3D" id="1.10.357.10">
    <property type="entry name" value="Tetracycline Repressor, domain 2"/>
    <property type="match status" value="1"/>
</dbReference>
<dbReference type="EMBL" id="QMDV01000001">
    <property type="protein sequence ID" value="RAU83938.1"/>
    <property type="molecule type" value="Genomic_DNA"/>
</dbReference>
<dbReference type="Proteomes" id="UP000251692">
    <property type="component" value="Unassembled WGS sequence"/>
</dbReference>
<dbReference type="AlphaFoldDB" id="A0A364RI72"/>
<keyword evidence="1 2" id="KW-0238">DNA-binding</keyword>
<name>A0A364RI72_9BACT</name>
<dbReference type="PROSITE" id="PS50977">
    <property type="entry name" value="HTH_TETR_2"/>
    <property type="match status" value="1"/>
</dbReference>
<dbReference type="GO" id="GO:0003677">
    <property type="term" value="F:DNA binding"/>
    <property type="evidence" value="ECO:0007669"/>
    <property type="project" value="UniProtKB-UniRule"/>
</dbReference>
<accession>A0A364RI72</accession>
<feature type="domain" description="HTH tetR-type" evidence="3">
    <location>
        <begin position="21"/>
        <end position="81"/>
    </location>
</feature>
<evidence type="ECO:0000259" key="3">
    <source>
        <dbReference type="PROSITE" id="PS50977"/>
    </source>
</evidence>
<feature type="DNA-binding region" description="H-T-H motif" evidence="2">
    <location>
        <begin position="44"/>
        <end position="63"/>
    </location>
</feature>
<dbReference type="SUPFAM" id="SSF46689">
    <property type="entry name" value="Homeodomain-like"/>
    <property type="match status" value="1"/>
</dbReference>
<dbReference type="InterPro" id="IPR009057">
    <property type="entry name" value="Homeodomain-like_sf"/>
</dbReference>
<organism evidence="4 5">
    <name type="scientific">Pontibacter arcticus</name>
    <dbReference type="NCBI Taxonomy" id="2080288"/>
    <lineage>
        <taxon>Bacteria</taxon>
        <taxon>Pseudomonadati</taxon>
        <taxon>Bacteroidota</taxon>
        <taxon>Cytophagia</taxon>
        <taxon>Cytophagales</taxon>
        <taxon>Hymenobacteraceae</taxon>
        <taxon>Pontibacter</taxon>
    </lineage>
</organism>
<dbReference type="PANTHER" id="PTHR43479:SF11">
    <property type="entry name" value="ACREF_ENVCD OPERON REPRESSOR-RELATED"/>
    <property type="match status" value="1"/>
</dbReference>
<keyword evidence="5" id="KW-1185">Reference proteome</keyword>
<sequence>MAANIHISLKHQSYLRDPESTELGKTIIAQSINLLDELGFEDFTFRKLAAAIGSTEASVYRYFENKHKLLAYLVSWYWAWLDYLVTFQTHNIPDPRERMSRAIEVIVKAGQNDDPTIVYIDERVLHRVVVAESAKVHHTKEVDAENKAGYFLELKHFCHSLALLILEINPAYSYPHALVSTMLEAAHQQLFYAQHLPSLTDVKADRYNETADFLKHIVFAVVDSKKHANPEQNG</sequence>
<reference evidence="4 5" key="1">
    <citation type="submission" date="2018-06" db="EMBL/GenBank/DDBJ databases">
        <authorList>
            <person name="Liu Z.-W."/>
        </authorList>
    </citation>
    <scope>NUCLEOTIDE SEQUENCE [LARGE SCALE GENOMIC DNA]</scope>
    <source>
        <strain evidence="4 5">2b14</strain>
    </source>
</reference>
<evidence type="ECO:0000313" key="5">
    <source>
        <dbReference type="Proteomes" id="UP000251692"/>
    </source>
</evidence>
<evidence type="ECO:0000313" key="4">
    <source>
        <dbReference type="EMBL" id="RAU83938.1"/>
    </source>
</evidence>
<gene>
    <name evidence="4" type="ORF">DP923_02415</name>
</gene>
<evidence type="ECO:0000256" key="2">
    <source>
        <dbReference type="PROSITE-ProRule" id="PRU00335"/>
    </source>
</evidence>
<comment type="caution">
    <text evidence="4">The sequence shown here is derived from an EMBL/GenBank/DDBJ whole genome shotgun (WGS) entry which is preliminary data.</text>
</comment>